<dbReference type="EMBL" id="FNYE01000015">
    <property type="protein sequence ID" value="SEJ66400.1"/>
    <property type="molecule type" value="Genomic_DNA"/>
</dbReference>
<evidence type="ECO:0000313" key="3">
    <source>
        <dbReference type="Proteomes" id="UP000198866"/>
    </source>
</evidence>
<reference evidence="3" key="1">
    <citation type="submission" date="2016-10" db="EMBL/GenBank/DDBJ databases">
        <authorList>
            <person name="Varghese N."/>
            <person name="Submissions S."/>
        </authorList>
    </citation>
    <scope>NUCLEOTIDE SEQUENCE [LARGE SCALE GENOMIC DNA]</scope>
    <source>
        <strain evidence="3">LMG 26031</strain>
    </source>
</reference>
<evidence type="ECO:0000256" key="1">
    <source>
        <dbReference type="SAM" id="MobiDB-lite"/>
    </source>
</evidence>
<accession>A0A1H7AWZ6</accession>
<gene>
    <name evidence="2" type="ORF">SAMN05192539_101534</name>
</gene>
<keyword evidence="3" id="KW-1185">Reference proteome</keyword>
<proteinExistence type="predicted"/>
<organism evidence="2 3">
    <name type="scientific">Paraburkholderia diazotrophica</name>
    <dbReference type="NCBI Taxonomy" id="667676"/>
    <lineage>
        <taxon>Bacteria</taxon>
        <taxon>Pseudomonadati</taxon>
        <taxon>Pseudomonadota</taxon>
        <taxon>Betaproteobacteria</taxon>
        <taxon>Burkholderiales</taxon>
        <taxon>Burkholderiaceae</taxon>
        <taxon>Paraburkholderia</taxon>
    </lineage>
</organism>
<dbReference type="AlphaFoldDB" id="A0A1H7AWZ6"/>
<name>A0A1H7AWZ6_9BURK</name>
<sequence length="109" mass="12357">MKLGNVESPWVNVKHWRCEPAFFAYFLCGGKESECRPAQGQRLRREAHTRMPAKGKANDRLADGSGTLKQPRICGCRQQAKQKPKTSRRYTRITLSNVIGKSRTRTPVA</sequence>
<protein>
    <submittedName>
        <fullName evidence="2">Uncharacterized protein</fullName>
    </submittedName>
</protein>
<feature type="region of interest" description="Disordered" evidence="1">
    <location>
        <begin position="38"/>
        <end position="109"/>
    </location>
</feature>
<feature type="compositionally biased region" description="Basic residues" evidence="1">
    <location>
        <begin position="80"/>
        <end position="91"/>
    </location>
</feature>
<dbReference type="Proteomes" id="UP000198866">
    <property type="component" value="Unassembled WGS sequence"/>
</dbReference>
<evidence type="ECO:0000313" key="2">
    <source>
        <dbReference type="EMBL" id="SEJ66400.1"/>
    </source>
</evidence>